<name>A0A1Q5TBW3_9EURO</name>
<dbReference type="Proteomes" id="UP000186955">
    <property type="component" value="Unassembled WGS sequence"/>
</dbReference>
<accession>A0A1Q5TBW3</accession>
<reference evidence="1 2" key="1">
    <citation type="submission" date="2016-10" db="EMBL/GenBank/DDBJ databases">
        <title>Genome sequence of the ascomycete fungus Penicillium subrubescens.</title>
        <authorList>
            <person name="De Vries R.P."/>
            <person name="Peng M."/>
            <person name="Dilokpimol A."/>
            <person name="Hilden K."/>
            <person name="Makela M.R."/>
            <person name="Grigoriev I."/>
            <person name="Riley R."/>
            <person name="Granchi Z."/>
        </authorList>
    </citation>
    <scope>NUCLEOTIDE SEQUENCE [LARGE SCALE GENOMIC DNA]</scope>
    <source>
        <strain evidence="1 2">CBS 132785</strain>
    </source>
</reference>
<dbReference type="AlphaFoldDB" id="A0A1Q5TBW3"/>
<evidence type="ECO:0000313" key="1">
    <source>
        <dbReference type="EMBL" id="OKO97719.1"/>
    </source>
</evidence>
<evidence type="ECO:0000313" key="2">
    <source>
        <dbReference type="Proteomes" id="UP000186955"/>
    </source>
</evidence>
<comment type="caution">
    <text evidence="1">The sequence shown here is derived from an EMBL/GenBank/DDBJ whole genome shotgun (WGS) entry which is preliminary data.</text>
</comment>
<sequence>MSLTYTVDDFIFSWDDANDPLPCWQCLLEIAQPNIFLYQASFNICDVASGHPYPCSECVQYHLRCQTIPMVLRPEIWYLLYGNHAFSDQQIRERLSEILQPYRERHQQLGDDEA</sequence>
<keyword evidence="2" id="KW-1185">Reference proteome</keyword>
<gene>
    <name evidence="1" type="ORF">PENSUB_9899</name>
</gene>
<protein>
    <submittedName>
        <fullName evidence="1">Uncharacterized protein</fullName>
    </submittedName>
</protein>
<proteinExistence type="predicted"/>
<organism evidence="1 2">
    <name type="scientific">Penicillium subrubescens</name>
    <dbReference type="NCBI Taxonomy" id="1316194"/>
    <lineage>
        <taxon>Eukaryota</taxon>
        <taxon>Fungi</taxon>
        <taxon>Dikarya</taxon>
        <taxon>Ascomycota</taxon>
        <taxon>Pezizomycotina</taxon>
        <taxon>Eurotiomycetes</taxon>
        <taxon>Eurotiomycetidae</taxon>
        <taxon>Eurotiales</taxon>
        <taxon>Aspergillaceae</taxon>
        <taxon>Penicillium</taxon>
    </lineage>
</organism>
<dbReference type="EMBL" id="MNBE01000687">
    <property type="protein sequence ID" value="OKO97719.1"/>
    <property type="molecule type" value="Genomic_DNA"/>
</dbReference>